<feature type="compositionally biased region" description="Low complexity" evidence="2">
    <location>
        <begin position="591"/>
        <end position="602"/>
    </location>
</feature>
<keyword evidence="5" id="KW-1185">Reference proteome</keyword>
<feature type="compositionally biased region" description="Low complexity" evidence="2">
    <location>
        <begin position="518"/>
        <end position="536"/>
    </location>
</feature>
<dbReference type="Proteomes" id="UP000698800">
    <property type="component" value="Unassembled WGS sequence"/>
</dbReference>
<feature type="compositionally biased region" description="Pro residues" evidence="2">
    <location>
        <begin position="201"/>
        <end position="213"/>
    </location>
</feature>
<evidence type="ECO:0000256" key="1">
    <source>
        <dbReference type="SAM" id="Coils"/>
    </source>
</evidence>
<evidence type="ECO:0000256" key="2">
    <source>
        <dbReference type="SAM" id="MobiDB-lite"/>
    </source>
</evidence>
<feature type="compositionally biased region" description="Polar residues" evidence="2">
    <location>
        <begin position="539"/>
        <end position="563"/>
    </location>
</feature>
<organism evidence="4 5">
    <name type="scientific">Glutinoglossum americanum</name>
    <dbReference type="NCBI Taxonomy" id="1670608"/>
    <lineage>
        <taxon>Eukaryota</taxon>
        <taxon>Fungi</taxon>
        <taxon>Dikarya</taxon>
        <taxon>Ascomycota</taxon>
        <taxon>Pezizomycotina</taxon>
        <taxon>Geoglossomycetes</taxon>
        <taxon>Geoglossales</taxon>
        <taxon>Geoglossaceae</taxon>
        <taxon>Glutinoglossum</taxon>
    </lineage>
</organism>
<feature type="coiled-coil region" evidence="1">
    <location>
        <begin position="412"/>
        <end position="445"/>
    </location>
</feature>
<dbReference type="PANTHER" id="PTHR10333:SF94">
    <property type="entry name" value="FINGER DOMAIN PROTEIN, PUTATIVE (AFU_ORTHOLOGUE AFUA_3G11940)-RELATED"/>
    <property type="match status" value="1"/>
</dbReference>
<sequence>MSDALSEIAVQVPSDPDAQATVTDFMDYTEYLPSDLIRSLTLIRKLDDSYIQSTADLHELTKQYGSLPSQPVENRSDPKILRAQISHFLNRAIGARESSYAEASRLYDVVDRHFNRLTSIISKLQALPLPPSRDPTPLPQPVKSPQTNRSRGRKTDIDMTPGPRIMLRLDGARTGPGPGRPPGTISRLKNRNRRITIPGEVLPPPNPDSPPPSTESDWESEPRSPIPIPTSRVGAPSRSRGKPGRVKVPKLPKPDRIKAPKGQRGRRPAGAMGTNAHSAVAGISSSNALALLNPPPENAVAGSEDAPWLKLTPYELARLRKRMKKNAVWQPSDTMIARELKSLGRGVEAWRAAKAKADAAGEPFPSGDGATIEGADGGSGATGGKKPLAEGEIRPDALGIDEVQLSNRGMKLNQAKKMKKEAMARAAAEEAAAQAELAAKRLAEAGRGFRGIFAESNNDMDESVTVGGALKDKETEKPKLSRKKKLEEAAKPVVDTETIKSEADPQAVKGRKRKRDTPAPITTSITSTTTIPLAAPGPSSASTTVTPVFPLSPSQAKRSTNSQNHRRQPSVATAPTSPPPPLSRPRSRGVAASAEPPTTASSIGKDRPRRASTASVAATPQPMPIRRRRGKLPAPGRITASGDGGTTLSVGKRKAPPRKRAGKKPKSPEDEKVEDKGGLGAELAGDEEEDMEIDPNEPTYCLCDRVSFGLMVMCENGDVSVSLPDSKDLCIFDRCLQSQ</sequence>
<keyword evidence="1" id="KW-0175">Coiled coil</keyword>
<dbReference type="OrthoDB" id="5411773at2759"/>
<feature type="compositionally biased region" description="Acidic residues" evidence="2">
    <location>
        <begin position="684"/>
        <end position="695"/>
    </location>
</feature>
<feature type="compositionally biased region" description="Basic residues" evidence="2">
    <location>
        <begin position="239"/>
        <end position="250"/>
    </location>
</feature>
<dbReference type="Pfam" id="PF12998">
    <property type="entry name" value="ING"/>
    <property type="match status" value="1"/>
</dbReference>
<gene>
    <name evidence="4" type="ORF">FGG08_006043</name>
</gene>
<feature type="region of interest" description="Disordered" evidence="2">
    <location>
        <begin position="127"/>
        <end position="275"/>
    </location>
</feature>
<dbReference type="GO" id="GO:0004402">
    <property type="term" value="F:histone acetyltransferase activity"/>
    <property type="evidence" value="ECO:0007669"/>
    <property type="project" value="TreeGrafter"/>
</dbReference>
<feature type="domain" description="Inhibitor of growth protein N-terminal histone-binding" evidence="3">
    <location>
        <begin position="21"/>
        <end position="124"/>
    </location>
</feature>
<dbReference type="Gene3D" id="6.10.140.1740">
    <property type="match status" value="1"/>
</dbReference>
<name>A0A9P8I623_9PEZI</name>
<dbReference type="InterPro" id="IPR013083">
    <property type="entry name" value="Znf_RING/FYVE/PHD"/>
</dbReference>
<evidence type="ECO:0000313" key="5">
    <source>
        <dbReference type="Proteomes" id="UP000698800"/>
    </source>
</evidence>
<dbReference type="InterPro" id="IPR024610">
    <property type="entry name" value="ING_N_histone-binding"/>
</dbReference>
<feature type="region of interest" description="Disordered" evidence="2">
    <location>
        <begin position="453"/>
        <end position="696"/>
    </location>
</feature>
<dbReference type="InterPro" id="IPR028651">
    <property type="entry name" value="ING_fam"/>
</dbReference>
<feature type="compositionally biased region" description="Pro residues" evidence="2">
    <location>
        <begin position="128"/>
        <end position="142"/>
    </location>
</feature>
<evidence type="ECO:0000259" key="3">
    <source>
        <dbReference type="SMART" id="SM01408"/>
    </source>
</evidence>
<dbReference type="GO" id="GO:0005634">
    <property type="term" value="C:nucleus"/>
    <property type="evidence" value="ECO:0007669"/>
    <property type="project" value="TreeGrafter"/>
</dbReference>
<dbReference type="GO" id="GO:0000123">
    <property type="term" value="C:histone acetyltransferase complex"/>
    <property type="evidence" value="ECO:0007669"/>
    <property type="project" value="TreeGrafter"/>
</dbReference>
<dbReference type="PANTHER" id="PTHR10333">
    <property type="entry name" value="INHIBITOR OF GROWTH PROTEIN"/>
    <property type="match status" value="1"/>
</dbReference>
<dbReference type="Gene3D" id="3.30.40.10">
    <property type="entry name" value="Zinc/RING finger domain, C3HC4 (zinc finger)"/>
    <property type="match status" value="1"/>
</dbReference>
<feature type="region of interest" description="Disordered" evidence="2">
    <location>
        <begin position="359"/>
        <end position="399"/>
    </location>
</feature>
<feature type="compositionally biased region" description="Basic residues" evidence="2">
    <location>
        <begin position="651"/>
        <end position="665"/>
    </location>
</feature>
<dbReference type="EMBL" id="JAGHQL010000160">
    <property type="protein sequence ID" value="KAH0537139.1"/>
    <property type="molecule type" value="Genomic_DNA"/>
</dbReference>
<protein>
    <recommendedName>
        <fullName evidence="3">Inhibitor of growth protein N-terminal histone-binding domain-containing protein</fullName>
    </recommendedName>
</protein>
<dbReference type="GO" id="GO:0006355">
    <property type="term" value="P:regulation of DNA-templated transcription"/>
    <property type="evidence" value="ECO:0007669"/>
    <property type="project" value="TreeGrafter"/>
</dbReference>
<evidence type="ECO:0000313" key="4">
    <source>
        <dbReference type="EMBL" id="KAH0537139.1"/>
    </source>
</evidence>
<proteinExistence type="predicted"/>
<reference evidence="4" key="1">
    <citation type="submission" date="2021-03" db="EMBL/GenBank/DDBJ databases">
        <title>Comparative genomics and phylogenomic investigation of the class Geoglossomycetes provide insights into ecological specialization and systematics.</title>
        <authorList>
            <person name="Melie T."/>
            <person name="Pirro S."/>
            <person name="Miller A.N."/>
            <person name="Quandt A."/>
        </authorList>
    </citation>
    <scope>NUCLEOTIDE SEQUENCE</scope>
    <source>
        <strain evidence="4">GBOQ0MN5Z8</strain>
    </source>
</reference>
<feature type="compositionally biased region" description="Basic and acidic residues" evidence="2">
    <location>
        <begin position="666"/>
        <end position="677"/>
    </location>
</feature>
<feature type="compositionally biased region" description="Basic and acidic residues" evidence="2">
    <location>
        <begin position="470"/>
        <end position="490"/>
    </location>
</feature>
<accession>A0A9P8I623</accession>
<dbReference type="AlphaFoldDB" id="A0A9P8I623"/>
<comment type="caution">
    <text evidence="4">The sequence shown here is derived from an EMBL/GenBank/DDBJ whole genome shotgun (WGS) entry which is preliminary data.</text>
</comment>
<dbReference type="SMART" id="SM01408">
    <property type="entry name" value="ING"/>
    <property type="match status" value="1"/>
</dbReference>